<evidence type="ECO:0000256" key="1">
    <source>
        <dbReference type="ARBA" id="ARBA00022723"/>
    </source>
</evidence>
<keyword evidence="3" id="KW-0862">Zinc</keyword>
<dbReference type="Pfam" id="PF02892">
    <property type="entry name" value="zf-BED"/>
    <property type="match status" value="1"/>
</dbReference>
<dbReference type="Proteomes" id="UP000053864">
    <property type="component" value="Unassembled WGS sequence"/>
</dbReference>
<evidence type="ECO:0000313" key="6">
    <source>
        <dbReference type="Proteomes" id="UP000053864"/>
    </source>
</evidence>
<evidence type="ECO:0000313" key="5">
    <source>
        <dbReference type="EMBL" id="ETL47080.1"/>
    </source>
</evidence>
<name>W2JKV3_PHYNI</name>
<dbReference type="EMBL" id="KI671361">
    <property type="protein sequence ID" value="ETL47080.1"/>
    <property type="molecule type" value="Genomic_DNA"/>
</dbReference>
<evidence type="ECO:0000259" key="4">
    <source>
        <dbReference type="Pfam" id="PF02892"/>
    </source>
</evidence>
<dbReference type="VEuPathDB" id="FungiDB:PPTG_17372"/>
<feature type="domain" description="BED-type" evidence="4">
    <location>
        <begin position="26"/>
        <end position="58"/>
    </location>
</feature>
<proteinExistence type="predicted"/>
<gene>
    <name evidence="5" type="ORF">L916_03136</name>
</gene>
<organism evidence="5 6">
    <name type="scientific">Phytophthora nicotianae</name>
    <name type="common">Potato buckeye rot agent</name>
    <name type="synonym">Phytophthora parasitica</name>
    <dbReference type="NCBI Taxonomy" id="4792"/>
    <lineage>
        <taxon>Eukaryota</taxon>
        <taxon>Sar</taxon>
        <taxon>Stramenopiles</taxon>
        <taxon>Oomycota</taxon>
        <taxon>Peronosporomycetes</taxon>
        <taxon>Peronosporales</taxon>
        <taxon>Peronosporaceae</taxon>
        <taxon>Phytophthora</taxon>
    </lineage>
</organism>
<keyword evidence="1" id="KW-0479">Metal-binding</keyword>
<evidence type="ECO:0000256" key="3">
    <source>
        <dbReference type="ARBA" id="ARBA00022833"/>
    </source>
</evidence>
<protein>
    <recommendedName>
        <fullName evidence="4">BED-type domain-containing protein</fullName>
    </recommendedName>
</protein>
<dbReference type="InterPro" id="IPR003656">
    <property type="entry name" value="Znf_BED"/>
</dbReference>
<keyword evidence="2" id="KW-0863">Zinc-finger</keyword>
<accession>W2JKV3</accession>
<reference evidence="5 6" key="1">
    <citation type="submission" date="2013-11" db="EMBL/GenBank/DDBJ databases">
        <title>The Genome Sequence of Phytophthora parasitica CJ05E6.</title>
        <authorList>
            <consortium name="The Broad Institute Genomics Platform"/>
            <person name="Russ C."/>
            <person name="Tyler B."/>
            <person name="Panabieres F."/>
            <person name="Shan W."/>
            <person name="Tripathy S."/>
            <person name="Grunwald N."/>
            <person name="Machado M."/>
            <person name="Johnson C.S."/>
            <person name="Arredondo F."/>
            <person name="Hong C."/>
            <person name="Coffey M."/>
            <person name="Young S.K."/>
            <person name="Zeng Q."/>
            <person name="Gargeya S."/>
            <person name="Fitzgerald M."/>
            <person name="Abouelleil A."/>
            <person name="Alvarado L."/>
            <person name="Chapman S.B."/>
            <person name="Gainer-Dewar J."/>
            <person name="Goldberg J."/>
            <person name="Griggs A."/>
            <person name="Gujja S."/>
            <person name="Hansen M."/>
            <person name="Howarth C."/>
            <person name="Imamovic A."/>
            <person name="Ireland A."/>
            <person name="Larimer J."/>
            <person name="McCowan C."/>
            <person name="Murphy C."/>
            <person name="Pearson M."/>
            <person name="Poon T.W."/>
            <person name="Priest M."/>
            <person name="Roberts A."/>
            <person name="Saif S."/>
            <person name="Shea T."/>
            <person name="Sykes S."/>
            <person name="Wortman J."/>
            <person name="Nusbaum C."/>
            <person name="Birren B."/>
        </authorList>
    </citation>
    <scope>NUCLEOTIDE SEQUENCE [LARGE SCALE GENOMIC DNA]</scope>
    <source>
        <strain evidence="5 6">CJ05E6</strain>
    </source>
</reference>
<sequence length="138" mass="15933">MNQEAFREEKPSKKQLTRTIFSPGVDDKWRCRICAKQRVQATGKGYTNLVDHLHRAHSSVTINSAYQHILWYGTVTPVVDITSHAKGIHDWIEWIVMENRPLSFCESEITRKNTSLPITNAKALKKYITLLVDVARQR</sequence>
<dbReference type="AlphaFoldDB" id="W2JKV3"/>
<dbReference type="GO" id="GO:0008270">
    <property type="term" value="F:zinc ion binding"/>
    <property type="evidence" value="ECO:0007669"/>
    <property type="project" value="UniProtKB-KW"/>
</dbReference>
<evidence type="ECO:0000256" key="2">
    <source>
        <dbReference type="ARBA" id="ARBA00022771"/>
    </source>
</evidence>
<dbReference type="GO" id="GO:0003677">
    <property type="term" value="F:DNA binding"/>
    <property type="evidence" value="ECO:0007669"/>
    <property type="project" value="InterPro"/>
</dbReference>